<proteinExistence type="predicted"/>
<gene>
    <name evidence="1" type="ORF">CGOC_LOCUS6462</name>
</gene>
<accession>A0A3P6SAR2</accession>
<sequence length="37" mass="4018">MAVDLWIYCCAICHSSDHSSTYSGITALYSLCTRSTG</sequence>
<keyword evidence="2" id="KW-1185">Reference proteome</keyword>
<evidence type="ECO:0000313" key="2">
    <source>
        <dbReference type="Proteomes" id="UP000271889"/>
    </source>
</evidence>
<evidence type="ECO:0000313" key="1">
    <source>
        <dbReference type="EMBL" id="VDK68919.1"/>
    </source>
</evidence>
<reference evidence="1 2" key="1">
    <citation type="submission" date="2018-11" db="EMBL/GenBank/DDBJ databases">
        <authorList>
            <consortium name="Pathogen Informatics"/>
        </authorList>
    </citation>
    <scope>NUCLEOTIDE SEQUENCE [LARGE SCALE GENOMIC DNA]</scope>
</reference>
<name>A0A3P6SAR2_CYLGO</name>
<organism evidence="1 2">
    <name type="scientific">Cylicostephanus goldi</name>
    <name type="common">Nematode worm</name>
    <dbReference type="NCBI Taxonomy" id="71465"/>
    <lineage>
        <taxon>Eukaryota</taxon>
        <taxon>Metazoa</taxon>
        <taxon>Ecdysozoa</taxon>
        <taxon>Nematoda</taxon>
        <taxon>Chromadorea</taxon>
        <taxon>Rhabditida</taxon>
        <taxon>Rhabditina</taxon>
        <taxon>Rhabditomorpha</taxon>
        <taxon>Strongyloidea</taxon>
        <taxon>Strongylidae</taxon>
        <taxon>Cylicostephanus</taxon>
    </lineage>
</organism>
<dbReference type="EMBL" id="UYRV01021173">
    <property type="protein sequence ID" value="VDK68919.1"/>
    <property type="molecule type" value="Genomic_DNA"/>
</dbReference>
<protein>
    <submittedName>
        <fullName evidence="1">Uncharacterized protein</fullName>
    </submittedName>
</protein>
<dbReference type="AlphaFoldDB" id="A0A3P6SAR2"/>
<dbReference type="Proteomes" id="UP000271889">
    <property type="component" value="Unassembled WGS sequence"/>
</dbReference>